<proteinExistence type="predicted"/>
<name>A0A174CLP8_PHOVU</name>
<reference evidence="3 5" key="2">
    <citation type="submission" date="2018-08" db="EMBL/GenBank/DDBJ databases">
        <title>A genome reference for cultivated species of the human gut microbiota.</title>
        <authorList>
            <person name="Zou Y."/>
            <person name="Xue W."/>
            <person name="Luo G."/>
        </authorList>
    </citation>
    <scope>NUCLEOTIDE SEQUENCE [LARGE SCALE GENOMIC DNA]</scope>
    <source>
        <strain evidence="3 5">TF05-18</strain>
    </source>
</reference>
<dbReference type="GeneID" id="82149811"/>
<protein>
    <submittedName>
        <fullName evidence="3">DNA-binding protein</fullName>
    </submittedName>
</protein>
<evidence type="ECO:0000313" key="4">
    <source>
        <dbReference type="Proteomes" id="UP000095333"/>
    </source>
</evidence>
<keyword evidence="3" id="KW-0238">DNA-binding</keyword>
<evidence type="ECO:0000259" key="1">
    <source>
        <dbReference type="Pfam" id="PF12728"/>
    </source>
</evidence>
<reference evidence="2 4" key="1">
    <citation type="submission" date="2015-09" db="EMBL/GenBank/DDBJ databases">
        <authorList>
            <consortium name="Pathogen Informatics"/>
        </authorList>
    </citation>
    <scope>NUCLEOTIDE SEQUENCE [LARGE SCALE GENOMIC DNA]</scope>
    <source>
        <strain evidence="2 4">2789STDY5834842</strain>
    </source>
</reference>
<dbReference type="InterPro" id="IPR041657">
    <property type="entry name" value="HTH_17"/>
</dbReference>
<evidence type="ECO:0000313" key="3">
    <source>
        <dbReference type="EMBL" id="RGL83995.1"/>
    </source>
</evidence>
<dbReference type="EMBL" id="CYZI01000005">
    <property type="protein sequence ID" value="CUO14322.1"/>
    <property type="molecule type" value="Genomic_DNA"/>
</dbReference>
<dbReference type="Proteomes" id="UP000095333">
    <property type="component" value="Unassembled WGS sequence"/>
</dbReference>
<dbReference type="EMBL" id="QSSN01000021">
    <property type="protein sequence ID" value="RGL83995.1"/>
    <property type="molecule type" value="Genomic_DNA"/>
</dbReference>
<sequence length="117" mass="13270">MTNIILTTPEELRAIVSETVSQSLAGFTQPRNEPDNLTPDVAVEVLERHGFLISKARLYKLTAKKEVPFRKYGNKLLFSRKELLTWAENLAKRVNDKDEAALAIAKSANRKIRNYGK</sequence>
<organism evidence="2 4">
    <name type="scientific">Phocaeicola vulgatus</name>
    <name type="common">Bacteroides vulgatus</name>
    <dbReference type="NCBI Taxonomy" id="821"/>
    <lineage>
        <taxon>Bacteria</taxon>
        <taxon>Pseudomonadati</taxon>
        <taxon>Bacteroidota</taxon>
        <taxon>Bacteroidia</taxon>
        <taxon>Bacteroidales</taxon>
        <taxon>Bacteroidaceae</taxon>
        <taxon>Phocaeicola</taxon>
    </lineage>
</organism>
<dbReference type="AlphaFoldDB" id="A0A174CLP8"/>
<dbReference type="Proteomes" id="UP000261278">
    <property type="component" value="Unassembled WGS sequence"/>
</dbReference>
<dbReference type="RefSeq" id="WP_005856071.1">
    <property type="nucleotide sequence ID" value="NZ_CYZI01000005.1"/>
</dbReference>
<dbReference type="GO" id="GO:0003677">
    <property type="term" value="F:DNA binding"/>
    <property type="evidence" value="ECO:0007669"/>
    <property type="project" value="UniProtKB-KW"/>
</dbReference>
<dbReference type="Pfam" id="PF12728">
    <property type="entry name" value="HTH_17"/>
    <property type="match status" value="1"/>
</dbReference>
<gene>
    <name evidence="3" type="ORF">DXC44_16040</name>
    <name evidence="2" type="ORF">ERS852457_01425</name>
</gene>
<accession>A0A174CLP8</accession>
<feature type="domain" description="Helix-turn-helix" evidence="1">
    <location>
        <begin position="53"/>
        <end position="89"/>
    </location>
</feature>
<evidence type="ECO:0000313" key="2">
    <source>
        <dbReference type="EMBL" id="CUO14322.1"/>
    </source>
</evidence>
<evidence type="ECO:0000313" key="5">
    <source>
        <dbReference type="Proteomes" id="UP000261278"/>
    </source>
</evidence>